<dbReference type="NCBIfam" id="TIGR02492">
    <property type="entry name" value="flgK_ends"/>
    <property type="match status" value="1"/>
</dbReference>
<proteinExistence type="inferred from homology"/>
<comment type="similarity">
    <text evidence="3">Belongs to the flagella basal body rod proteins family.</text>
</comment>
<dbReference type="InterPro" id="IPR010930">
    <property type="entry name" value="Flg_bb/hook_C_dom"/>
</dbReference>
<feature type="domain" description="Flagellar hook-associated protein 1 D2-like" evidence="8">
    <location>
        <begin position="341"/>
        <end position="426"/>
    </location>
</feature>
<dbReference type="AlphaFoldDB" id="A0A0C7AF07"/>
<dbReference type="Proteomes" id="UP000253594">
    <property type="component" value="Unassembled WGS sequence"/>
</dbReference>
<protein>
    <recommendedName>
        <fullName evidence="4">Flagellar hook-associated protein 1</fullName>
    </recommendedName>
</protein>
<dbReference type="InterPro" id="IPR002371">
    <property type="entry name" value="FlgK"/>
</dbReference>
<evidence type="ECO:0000256" key="1">
    <source>
        <dbReference type="ARBA" id="ARBA00004365"/>
    </source>
</evidence>
<evidence type="ECO:0000313" key="11">
    <source>
        <dbReference type="Proteomes" id="UP000253594"/>
    </source>
</evidence>
<dbReference type="GO" id="GO:0009424">
    <property type="term" value="C:bacterial-type flagellum hook"/>
    <property type="evidence" value="ECO:0007669"/>
    <property type="project" value="InterPro"/>
</dbReference>
<dbReference type="InterPro" id="IPR049119">
    <property type="entry name" value="FlgK_D2-like"/>
</dbReference>
<evidence type="ECO:0000256" key="4">
    <source>
        <dbReference type="ARBA" id="ARBA00016244"/>
    </source>
</evidence>
<evidence type="ECO:0000256" key="5">
    <source>
        <dbReference type="ARBA" id="ARBA00022525"/>
    </source>
</evidence>
<keyword evidence="10" id="KW-0969">Cilium</keyword>
<dbReference type="RefSeq" id="WP_003082174.1">
    <property type="nucleotide sequence ID" value="NZ_AP014839.1"/>
</dbReference>
<dbReference type="GO" id="GO:0005576">
    <property type="term" value="C:extracellular region"/>
    <property type="evidence" value="ECO:0007669"/>
    <property type="project" value="UniProtKB-SubCell"/>
</dbReference>
<dbReference type="SUPFAM" id="SSF64518">
    <property type="entry name" value="Phase 1 flagellin"/>
    <property type="match status" value="2"/>
</dbReference>
<feature type="domain" description="Flagellar basal-body/hook protein C-terminal" evidence="7">
    <location>
        <begin position="643"/>
        <end position="679"/>
    </location>
</feature>
<gene>
    <name evidence="10" type="ORF">DT376_07810</name>
</gene>
<evidence type="ECO:0000259" key="7">
    <source>
        <dbReference type="Pfam" id="PF06429"/>
    </source>
</evidence>
<reference evidence="10 11" key="1">
    <citation type="submission" date="2018-07" db="EMBL/GenBank/DDBJ databases">
        <title>Mechanisms of high-level aminoglycoside resistance among Gram-negative pathogens in Brazil.</title>
        <authorList>
            <person name="Ballaben A.S."/>
            <person name="Darini A.L.C."/>
            <person name="Doi Y."/>
        </authorList>
    </citation>
    <scope>NUCLEOTIDE SEQUENCE [LARGE SCALE GENOMIC DNA]</scope>
    <source>
        <strain evidence="10 11">B2-305</strain>
    </source>
</reference>
<dbReference type="InterPro" id="IPR053927">
    <property type="entry name" value="FlgK_helical"/>
</dbReference>
<comment type="subcellular location">
    <subcellularLocation>
        <location evidence="1">Bacterial flagellum</location>
    </subcellularLocation>
    <subcellularLocation>
        <location evidence="2">Secreted</location>
    </subcellularLocation>
</comment>
<feature type="domain" description="Flagellar hook-associated protein FlgK helical" evidence="9">
    <location>
        <begin position="93"/>
        <end position="324"/>
    </location>
</feature>
<dbReference type="PRINTS" id="PR01005">
    <property type="entry name" value="FLGHOOKAP1"/>
</dbReference>
<evidence type="ECO:0000313" key="10">
    <source>
        <dbReference type="EMBL" id="RCI75404.1"/>
    </source>
</evidence>
<organism evidence="10 11">
    <name type="scientific">Pseudomonas aeruginosa</name>
    <dbReference type="NCBI Taxonomy" id="287"/>
    <lineage>
        <taxon>Bacteria</taxon>
        <taxon>Pseudomonadati</taxon>
        <taxon>Pseudomonadota</taxon>
        <taxon>Gammaproteobacteria</taxon>
        <taxon>Pseudomonadales</taxon>
        <taxon>Pseudomonadaceae</taxon>
        <taxon>Pseudomonas</taxon>
    </lineage>
</organism>
<keyword evidence="10" id="KW-0966">Cell projection</keyword>
<dbReference type="Pfam" id="PF22638">
    <property type="entry name" value="FlgK_D1"/>
    <property type="match status" value="1"/>
</dbReference>
<sequence>MSDLLSIGLSGLGTSQTWLTVTGHNITNVKTPGYSRQDAIQQTRIPQFSGAGYMGSGSQIVDVRRLASDFLTGQLRNATSQNSELNAFLGQIDQLNSLLADNTTGVSPAMQRFFSALQTAAQNPSSTEAREAVLAQAQGLSKTFNTLYDQLDKQNSLINQQLGALTSQVNNLSQSVAEYNDAIAKAKSAGAVPNDLLDARDEAVRKLSEMVGVTAVTQDDNSVSLFIGSGQPLVVGNTVSTLSVVPGLDDPTRYQVQLTLGDSTQNVTRLVSGGQMGGLLAYRDTVLDSSYNKLGQLALTFADTVNKQLGQGLDLAGKAGANLFGDINDPDITALRVLAKNGNTGNVHANLNITDTSKLNSSDFRLDFDGTNFTARRLGDDASMQVTVSGTGPYTLSFKDANGVDQGFSVTLDQLPAAGDRFTLQPTRRGASDIETTLKNASQLAFAGSARAEATTNNRGSGAIGQPNLVGGPSPIDPAVLQNAFGANGLPLSATVSADGKTYTMTSPLPAGWSYVDKDGNALPGSPTLNSGTSNSVRMAYTDPGSGQTYTYEFNLSNVPQTGDSFTLSFNKDGISDNRNALNLNALQTKPTVGGTGSTGSTYNDAYGGLVERVGTLTAQARASADASQTVLKQAQDSRDSLSGVSLDEEAANLIQFQQYYSASAQVIQVARSLFDTLIGAFR</sequence>
<evidence type="ECO:0000256" key="2">
    <source>
        <dbReference type="ARBA" id="ARBA00004613"/>
    </source>
</evidence>
<dbReference type="Pfam" id="PF06429">
    <property type="entry name" value="Flg_bbr_C"/>
    <property type="match status" value="1"/>
</dbReference>
<dbReference type="EMBL" id="QORE01000179">
    <property type="protein sequence ID" value="RCI75404.1"/>
    <property type="molecule type" value="Genomic_DNA"/>
</dbReference>
<evidence type="ECO:0000256" key="6">
    <source>
        <dbReference type="ARBA" id="ARBA00023143"/>
    </source>
</evidence>
<keyword evidence="10" id="KW-0282">Flagellum</keyword>
<name>A0A0C7AF07_PSEAI</name>
<keyword evidence="5" id="KW-0964">Secreted</keyword>
<dbReference type="GO" id="GO:0044780">
    <property type="term" value="P:bacterial-type flagellum assembly"/>
    <property type="evidence" value="ECO:0007669"/>
    <property type="project" value="InterPro"/>
</dbReference>
<dbReference type="Pfam" id="PF21158">
    <property type="entry name" value="flgK_1st_1"/>
    <property type="match status" value="1"/>
</dbReference>
<evidence type="ECO:0000259" key="8">
    <source>
        <dbReference type="Pfam" id="PF21158"/>
    </source>
</evidence>
<keyword evidence="6" id="KW-0975">Bacterial flagellum</keyword>
<dbReference type="PANTHER" id="PTHR30033">
    <property type="entry name" value="FLAGELLAR HOOK-ASSOCIATED PROTEIN 1"/>
    <property type="match status" value="1"/>
</dbReference>
<dbReference type="GO" id="GO:0005198">
    <property type="term" value="F:structural molecule activity"/>
    <property type="evidence" value="ECO:0007669"/>
    <property type="project" value="InterPro"/>
</dbReference>
<dbReference type="PANTHER" id="PTHR30033:SF1">
    <property type="entry name" value="FLAGELLAR HOOK-ASSOCIATED PROTEIN 1"/>
    <property type="match status" value="1"/>
</dbReference>
<accession>A0A0C7AF07</accession>
<evidence type="ECO:0000256" key="3">
    <source>
        <dbReference type="ARBA" id="ARBA00009677"/>
    </source>
</evidence>
<comment type="caution">
    <text evidence="10">The sequence shown here is derived from an EMBL/GenBank/DDBJ whole genome shotgun (WGS) entry which is preliminary data.</text>
</comment>
<evidence type="ECO:0000259" key="9">
    <source>
        <dbReference type="Pfam" id="PF22638"/>
    </source>
</evidence>